<comment type="similarity">
    <text evidence="2">Belongs to the cytochrome P450 family.</text>
</comment>
<evidence type="ECO:0000256" key="11">
    <source>
        <dbReference type="ARBA" id="ARBA00023166"/>
    </source>
</evidence>
<dbReference type="GO" id="GO:0008395">
    <property type="term" value="F:steroid hydroxylase activity"/>
    <property type="evidence" value="ECO:0007669"/>
    <property type="project" value="TreeGrafter"/>
</dbReference>
<dbReference type="Pfam" id="PF00067">
    <property type="entry name" value="p450"/>
    <property type="match status" value="1"/>
</dbReference>
<dbReference type="SUPFAM" id="SSF48264">
    <property type="entry name" value="Cytochrome P450"/>
    <property type="match status" value="1"/>
</dbReference>
<name>A0A7I9WLT8_9MYCO</name>
<evidence type="ECO:0000256" key="15">
    <source>
        <dbReference type="ARBA" id="ARBA00079588"/>
    </source>
</evidence>
<keyword evidence="5" id="KW-0479">Metal-binding</keyword>
<keyword evidence="9" id="KW-0503">Monooxygenase</keyword>
<dbReference type="InterPro" id="IPR002397">
    <property type="entry name" value="Cyt_P450_B"/>
</dbReference>
<dbReference type="EMBL" id="BLKT01000003">
    <property type="protein sequence ID" value="GFG58310.1"/>
    <property type="molecule type" value="Genomic_DNA"/>
</dbReference>
<dbReference type="PRINTS" id="PR00359">
    <property type="entry name" value="BP450"/>
</dbReference>
<dbReference type="PANTHER" id="PTHR46696">
    <property type="entry name" value="P450, PUTATIVE (EUROFUNG)-RELATED"/>
    <property type="match status" value="1"/>
</dbReference>
<evidence type="ECO:0000313" key="18">
    <source>
        <dbReference type="EMBL" id="GFG58310.1"/>
    </source>
</evidence>
<dbReference type="GO" id="GO:0036199">
    <property type="term" value="F:cholest-4-en-3-one 26-monooxygenase activity"/>
    <property type="evidence" value="ECO:0007669"/>
    <property type="project" value="TreeGrafter"/>
</dbReference>
<keyword evidence="7" id="KW-0560">Oxidoreductase</keyword>
<evidence type="ECO:0000256" key="5">
    <source>
        <dbReference type="ARBA" id="ARBA00022723"/>
    </source>
</evidence>
<evidence type="ECO:0000256" key="13">
    <source>
        <dbReference type="ARBA" id="ARBA00049645"/>
    </source>
</evidence>
<evidence type="ECO:0000256" key="7">
    <source>
        <dbReference type="ARBA" id="ARBA00023002"/>
    </source>
</evidence>
<evidence type="ECO:0000313" key="19">
    <source>
        <dbReference type="Proteomes" id="UP000465241"/>
    </source>
</evidence>
<gene>
    <name evidence="18" type="ORF">MMUR_24460</name>
</gene>
<evidence type="ECO:0000256" key="16">
    <source>
        <dbReference type="ARBA" id="ARBA00082981"/>
    </source>
</evidence>
<keyword evidence="10" id="KW-0443">Lipid metabolism</keyword>
<evidence type="ECO:0000256" key="10">
    <source>
        <dbReference type="ARBA" id="ARBA00023098"/>
    </source>
</evidence>
<evidence type="ECO:0000256" key="3">
    <source>
        <dbReference type="ARBA" id="ARBA00022548"/>
    </source>
</evidence>
<evidence type="ECO:0000256" key="6">
    <source>
        <dbReference type="ARBA" id="ARBA00022963"/>
    </source>
</evidence>
<sequence>MSRLIVTGMTVPSITSDPARAYDPIDLSSRAFWSTTAADRERSFAELRARCPVSWHPPVEDALMHDPADRGYWAVTRHADIVAVSRNSEVFLSGKGVLFENIPEELLEASQSFLAMDPPRHTMIRKVVHAAFTPRQVRRIEDSIKANAADIVAELAAAGKGADFVEHCAKELPIRTLSDMVGIPTSERQQVARAADALVSWADPVYLAGRNPLEVLLENQMYLHQVAGALAAHRRAEPGDDLISSLVHAEVDGDRLTDAEVSAFFVLLAVAGNDTTRQTTSHAVKALTDNADQRAWLLDDLETRIGPAVEEFIRWASPVMTFRRTAATDVELAGQTVRAGEKVVMFYSSGNWDTEVFESPERFDVARHPNPHLGFGGGGRHFCLGAHVARAQLRALFSELLTTLPGIEVGEPAYVPGNFVHAVRALEVTSAPEPHPARR</sequence>
<evidence type="ECO:0000256" key="12">
    <source>
        <dbReference type="ARBA" id="ARBA00023221"/>
    </source>
</evidence>
<dbReference type="AlphaFoldDB" id="A0A7I9WLT8"/>
<keyword evidence="4" id="KW-0349">Heme</keyword>
<dbReference type="PANTHER" id="PTHR46696:SF4">
    <property type="entry name" value="BIOTIN BIOSYNTHESIS CYTOCHROME P450"/>
    <property type="match status" value="1"/>
</dbReference>
<comment type="cofactor">
    <cofactor evidence="1">
        <name>heme</name>
        <dbReference type="ChEBI" id="CHEBI:30413"/>
    </cofactor>
</comment>
<dbReference type="GO" id="GO:0006707">
    <property type="term" value="P:cholesterol catabolic process"/>
    <property type="evidence" value="ECO:0007669"/>
    <property type="project" value="TreeGrafter"/>
</dbReference>
<reference evidence="18 19" key="1">
    <citation type="journal article" date="2019" name="Emerg. Microbes Infect.">
        <title>Comprehensive subspecies identification of 175 nontuberculous mycobacteria species based on 7547 genomic profiles.</title>
        <authorList>
            <person name="Matsumoto Y."/>
            <person name="Kinjo T."/>
            <person name="Motooka D."/>
            <person name="Nabeya D."/>
            <person name="Jung N."/>
            <person name="Uechi K."/>
            <person name="Horii T."/>
            <person name="Iida T."/>
            <person name="Fujita J."/>
            <person name="Nakamura S."/>
        </authorList>
    </citation>
    <scope>NUCLEOTIDE SEQUENCE [LARGE SCALE GENOMIC DNA]</scope>
    <source>
        <strain evidence="18 19">JCM 13392</strain>
    </source>
</reference>
<keyword evidence="6" id="KW-0442">Lipid degradation</keyword>
<dbReference type="Gene3D" id="1.10.630.10">
    <property type="entry name" value="Cytochrome P450"/>
    <property type="match status" value="1"/>
</dbReference>
<keyword evidence="12" id="KW-0753">Steroid metabolism</keyword>
<keyword evidence="19" id="KW-1185">Reference proteome</keyword>
<keyword evidence="8" id="KW-0408">Iron</keyword>
<protein>
    <recommendedName>
        <fullName evidence="14">Steroid C26-monooxygenase</fullName>
    </recommendedName>
    <alternativeName>
        <fullName evidence="15">Cholest-4-en-3-one C26-monooxygenase</fullName>
    </alternativeName>
    <alternativeName>
        <fullName evidence="17">Cholesterol C26-monooxygenase</fullName>
    </alternativeName>
    <alternativeName>
        <fullName evidence="16">Steroid C27-monooxygenase</fullName>
    </alternativeName>
</protein>
<dbReference type="InterPro" id="IPR001128">
    <property type="entry name" value="Cyt_P450"/>
</dbReference>
<comment type="caution">
    <text evidence="18">The sequence shown here is derived from an EMBL/GenBank/DDBJ whole genome shotgun (WGS) entry which is preliminary data.</text>
</comment>
<evidence type="ECO:0000256" key="9">
    <source>
        <dbReference type="ARBA" id="ARBA00023033"/>
    </source>
</evidence>
<evidence type="ECO:0000256" key="2">
    <source>
        <dbReference type="ARBA" id="ARBA00010617"/>
    </source>
</evidence>
<organism evidence="18 19">
    <name type="scientific">Mycolicibacterium murale</name>
    <dbReference type="NCBI Taxonomy" id="182220"/>
    <lineage>
        <taxon>Bacteria</taxon>
        <taxon>Bacillati</taxon>
        <taxon>Actinomycetota</taxon>
        <taxon>Actinomycetes</taxon>
        <taxon>Mycobacteriales</taxon>
        <taxon>Mycobacteriaceae</taxon>
        <taxon>Mycolicibacterium</taxon>
    </lineage>
</organism>
<evidence type="ECO:0000256" key="4">
    <source>
        <dbReference type="ARBA" id="ARBA00022617"/>
    </source>
</evidence>
<dbReference type="GO" id="GO:0020037">
    <property type="term" value="F:heme binding"/>
    <property type="evidence" value="ECO:0007669"/>
    <property type="project" value="InterPro"/>
</dbReference>
<accession>A0A7I9WLT8</accession>
<evidence type="ECO:0000256" key="8">
    <source>
        <dbReference type="ARBA" id="ARBA00023004"/>
    </source>
</evidence>
<evidence type="ECO:0000256" key="14">
    <source>
        <dbReference type="ARBA" id="ARBA00070775"/>
    </source>
</evidence>
<dbReference type="FunFam" id="1.10.630.10:FF:000018">
    <property type="entry name" value="Cytochrome P450 monooxygenase"/>
    <property type="match status" value="1"/>
</dbReference>
<comment type="pathway">
    <text evidence="13">Steroid metabolism; cholesterol degradation.</text>
</comment>
<dbReference type="InterPro" id="IPR036396">
    <property type="entry name" value="Cyt_P450_sf"/>
</dbReference>
<dbReference type="GO" id="GO:0005506">
    <property type="term" value="F:iron ion binding"/>
    <property type="evidence" value="ECO:0007669"/>
    <property type="project" value="InterPro"/>
</dbReference>
<proteinExistence type="inferred from homology"/>
<dbReference type="Proteomes" id="UP000465241">
    <property type="component" value="Unassembled WGS sequence"/>
</dbReference>
<keyword evidence="3" id="KW-0153">Cholesterol metabolism</keyword>
<evidence type="ECO:0000256" key="1">
    <source>
        <dbReference type="ARBA" id="ARBA00001971"/>
    </source>
</evidence>
<evidence type="ECO:0000256" key="17">
    <source>
        <dbReference type="ARBA" id="ARBA00083909"/>
    </source>
</evidence>
<dbReference type="CDD" id="cd11033">
    <property type="entry name" value="CYP142-like"/>
    <property type="match status" value="1"/>
</dbReference>
<keyword evidence="11" id="KW-1207">Sterol metabolism</keyword>